<proteinExistence type="predicted"/>
<dbReference type="Proteomes" id="UP001497602">
    <property type="component" value="Unassembled WGS sequence"/>
</dbReference>
<name>A0ABM9PQV4_9FLAO</name>
<dbReference type="EMBL" id="CAXJRC010000043">
    <property type="protein sequence ID" value="CAL2108172.1"/>
    <property type="molecule type" value="Genomic_DNA"/>
</dbReference>
<sequence>MLKDMIAVKQKQTALKNLNSTSKVSVWLNLLYVVLTTSNDVKSYFDEHRKEVEYSLNNGKAGTLPWYRKMALKFQYGFDLIKDTDKFDNTNATEQEIEQSKLIKYAAVNEGDKAGTIVIKIAGEESGVLAPLAPEVQNAVTAYFSEVKGAGDKIKIINYLADLLELVIDIYIDPLVLTTNGLSITEANYPVKDAINEFMKELPFNGELIIQALVDKIQKAQGVKIVHIKSIKSSWLDVDTGTYAIPSEINVKRIPESGYFKVENFNNIKYVV</sequence>
<reference evidence="1 2" key="1">
    <citation type="submission" date="2024-05" db="EMBL/GenBank/DDBJ databases">
        <authorList>
            <person name="Duchaud E."/>
        </authorList>
    </citation>
    <scope>NUCLEOTIDE SEQUENCE [LARGE SCALE GENOMIC DNA]</scope>
    <source>
        <strain evidence="1">Ena-SAMPLE-TAB-13-05-2024-13:56:06:370-140305</strain>
    </source>
</reference>
<organism evidence="1 2">
    <name type="scientific">Tenacibaculum vairaonense</name>
    <dbReference type="NCBI Taxonomy" id="3137860"/>
    <lineage>
        <taxon>Bacteria</taxon>
        <taxon>Pseudomonadati</taxon>
        <taxon>Bacteroidota</taxon>
        <taxon>Flavobacteriia</taxon>
        <taxon>Flavobacteriales</taxon>
        <taxon>Flavobacteriaceae</taxon>
        <taxon>Tenacibaculum</taxon>
    </lineage>
</organism>
<evidence type="ECO:0008006" key="3">
    <source>
        <dbReference type="Google" id="ProtNLM"/>
    </source>
</evidence>
<accession>A0ABM9PQV4</accession>
<keyword evidence="2" id="KW-1185">Reference proteome</keyword>
<evidence type="ECO:0000313" key="2">
    <source>
        <dbReference type="Proteomes" id="UP001497602"/>
    </source>
</evidence>
<gene>
    <name evidence="1" type="ORF">T190115A13A_60167</name>
</gene>
<dbReference type="RefSeq" id="WP_348739722.1">
    <property type="nucleotide sequence ID" value="NZ_CAXJRC010000043.1"/>
</dbReference>
<comment type="caution">
    <text evidence="1">The sequence shown here is derived from an EMBL/GenBank/DDBJ whole genome shotgun (WGS) entry which is preliminary data.</text>
</comment>
<protein>
    <recommendedName>
        <fullName evidence="3">Nucleotidyltransferase</fullName>
    </recommendedName>
</protein>
<evidence type="ECO:0000313" key="1">
    <source>
        <dbReference type="EMBL" id="CAL2108172.1"/>
    </source>
</evidence>